<dbReference type="AlphaFoldDB" id="A0A836BVN5"/>
<proteinExistence type="predicted"/>
<accession>A0A836BVN5</accession>
<keyword evidence="3" id="KW-1185">Reference proteome</keyword>
<protein>
    <submittedName>
        <fullName evidence="2">Uncharacterized protein</fullName>
    </submittedName>
</protein>
<name>A0A836BVN5_9CHLO</name>
<organism evidence="2 3">
    <name type="scientific">Edaphochlamys debaryana</name>
    <dbReference type="NCBI Taxonomy" id="47281"/>
    <lineage>
        <taxon>Eukaryota</taxon>
        <taxon>Viridiplantae</taxon>
        <taxon>Chlorophyta</taxon>
        <taxon>core chlorophytes</taxon>
        <taxon>Chlorophyceae</taxon>
        <taxon>CS clade</taxon>
        <taxon>Chlamydomonadales</taxon>
        <taxon>Chlamydomonadales incertae sedis</taxon>
        <taxon>Edaphochlamys</taxon>
    </lineage>
</organism>
<dbReference type="Proteomes" id="UP000612055">
    <property type="component" value="Unassembled WGS sequence"/>
</dbReference>
<evidence type="ECO:0000256" key="1">
    <source>
        <dbReference type="SAM" id="MobiDB-lite"/>
    </source>
</evidence>
<evidence type="ECO:0000313" key="2">
    <source>
        <dbReference type="EMBL" id="KAG2489204.1"/>
    </source>
</evidence>
<sequence>MSALRLLHRSPAARAAPPGPHGCAPGLAPIRFAAVLTDGGVHRGLQRYWADHLFIPNGWAQYCARYSDNVNVFAVLKTGRDATAEFNHRSLLIG</sequence>
<evidence type="ECO:0000313" key="3">
    <source>
        <dbReference type="Proteomes" id="UP000612055"/>
    </source>
</evidence>
<reference evidence="2" key="1">
    <citation type="journal article" date="2020" name="bioRxiv">
        <title>Comparative genomics of Chlamydomonas.</title>
        <authorList>
            <person name="Craig R.J."/>
            <person name="Hasan A.R."/>
            <person name="Ness R.W."/>
            <person name="Keightley P.D."/>
        </authorList>
    </citation>
    <scope>NUCLEOTIDE SEQUENCE</scope>
    <source>
        <strain evidence="2">CCAP 11/70</strain>
    </source>
</reference>
<comment type="caution">
    <text evidence="2">The sequence shown here is derived from an EMBL/GenBank/DDBJ whole genome shotgun (WGS) entry which is preliminary data.</text>
</comment>
<dbReference type="OrthoDB" id="549141at2759"/>
<gene>
    <name evidence="2" type="ORF">HYH03_012228</name>
</gene>
<feature type="region of interest" description="Disordered" evidence="1">
    <location>
        <begin position="1"/>
        <end position="20"/>
    </location>
</feature>
<dbReference type="EMBL" id="JAEHOE010000075">
    <property type="protein sequence ID" value="KAG2489204.1"/>
    <property type="molecule type" value="Genomic_DNA"/>
</dbReference>